<protein>
    <submittedName>
        <fullName evidence="2">Uncharacterized protein</fullName>
    </submittedName>
</protein>
<feature type="region of interest" description="Disordered" evidence="1">
    <location>
        <begin position="1"/>
        <end position="24"/>
    </location>
</feature>
<sequence length="157" mass="18042">MELIRAEDSTAKDSPNKRDTGYHEKVQPQSVEAILCINQDVTRFEQRLSAALMELVEYPTQMPYPKFKKLARNARPMGTAIFTIFNVHRASTLAALILERIPHYVQKVLGKIQPTFDDLLQMPEPKPDQTKCWIVYFDGTVRWEILGSPKIVTKPIE</sequence>
<accession>A0A2J6SAG5</accession>
<dbReference type="EMBL" id="KZ613938">
    <property type="protein sequence ID" value="PMD47764.1"/>
    <property type="molecule type" value="Genomic_DNA"/>
</dbReference>
<organism evidence="2 3">
    <name type="scientific">Hyaloscypha variabilis (strain UAMH 11265 / GT02V1 / F)</name>
    <name type="common">Meliniomyces variabilis</name>
    <dbReference type="NCBI Taxonomy" id="1149755"/>
    <lineage>
        <taxon>Eukaryota</taxon>
        <taxon>Fungi</taxon>
        <taxon>Dikarya</taxon>
        <taxon>Ascomycota</taxon>
        <taxon>Pezizomycotina</taxon>
        <taxon>Leotiomycetes</taxon>
        <taxon>Helotiales</taxon>
        <taxon>Hyaloscyphaceae</taxon>
        <taxon>Hyaloscypha</taxon>
        <taxon>Hyaloscypha variabilis</taxon>
    </lineage>
</organism>
<evidence type="ECO:0000313" key="3">
    <source>
        <dbReference type="Proteomes" id="UP000235786"/>
    </source>
</evidence>
<dbReference type="OrthoDB" id="5072148at2759"/>
<keyword evidence="3" id="KW-1185">Reference proteome</keyword>
<evidence type="ECO:0000256" key="1">
    <source>
        <dbReference type="SAM" id="MobiDB-lite"/>
    </source>
</evidence>
<name>A0A2J6SAG5_HYAVF</name>
<proteinExistence type="predicted"/>
<dbReference type="Proteomes" id="UP000235786">
    <property type="component" value="Unassembled WGS sequence"/>
</dbReference>
<dbReference type="AlphaFoldDB" id="A0A2J6SAG5"/>
<reference evidence="2 3" key="1">
    <citation type="submission" date="2016-04" db="EMBL/GenBank/DDBJ databases">
        <title>A degradative enzymes factory behind the ericoid mycorrhizal symbiosis.</title>
        <authorList>
            <consortium name="DOE Joint Genome Institute"/>
            <person name="Martino E."/>
            <person name="Morin E."/>
            <person name="Grelet G."/>
            <person name="Kuo A."/>
            <person name="Kohler A."/>
            <person name="Daghino S."/>
            <person name="Barry K."/>
            <person name="Choi C."/>
            <person name="Cichocki N."/>
            <person name="Clum A."/>
            <person name="Copeland A."/>
            <person name="Hainaut M."/>
            <person name="Haridas S."/>
            <person name="Labutti K."/>
            <person name="Lindquist E."/>
            <person name="Lipzen A."/>
            <person name="Khouja H.-R."/>
            <person name="Murat C."/>
            <person name="Ohm R."/>
            <person name="Olson A."/>
            <person name="Spatafora J."/>
            <person name="Veneault-Fourrey C."/>
            <person name="Henrissat B."/>
            <person name="Grigoriev I."/>
            <person name="Martin F."/>
            <person name="Perotto S."/>
        </authorList>
    </citation>
    <scope>NUCLEOTIDE SEQUENCE [LARGE SCALE GENOMIC DNA]</scope>
    <source>
        <strain evidence="2 3">F</strain>
    </source>
</reference>
<gene>
    <name evidence="2" type="ORF">L207DRAFT_628350</name>
</gene>
<evidence type="ECO:0000313" key="2">
    <source>
        <dbReference type="EMBL" id="PMD47764.1"/>
    </source>
</evidence>